<dbReference type="InterPro" id="IPR009057">
    <property type="entry name" value="Homeodomain-like_sf"/>
</dbReference>
<evidence type="ECO:0000256" key="3">
    <source>
        <dbReference type="ARBA" id="ARBA00022895"/>
    </source>
</evidence>
<dbReference type="GO" id="GO:0031492">
    <property type="term" value="F:nucleosomal DNA binding"/>
    <property type="evidence" value="ECO:0007669"/>
    <property type="project" value="EnsemblFungi"/>
</dbReference>
<dbReference type="Gene3D" id="3.40.50.10190">
    <property type="entry name" value="BRCT domain"/>
    <property type="match status" value="1"/>
</dbReference>
<evidence type="ECO:0000313" key="14">
    <source>
        <dbReference type="EMBL" id="CAG61401.1"/>
    </source>
</evidence>
<dbReference type="HOGENOM" id="CLU_014729_0_0_1"/>
<evidence type="ECO:0000313" key="15">
    <source>
        <dbReference type="Proteomes" id="UP000002428"/>
    </source>
</evidence>
<dbReference type="PANTHER" id="PTHR16466:SF6">
    <property type="entry name" value="TELOMERIC REPEAT-BINDING FACTOR 2-INTERACTING PROTEIN 1"/>
    <property type="match status" value="1"/>
</dbReference>
<dbReference type="eggNOG" id="ENOG502S85C">
    <property type="taxonomic scope" value="Eukaryota"/>
</dbReference>
<keyword evidence="15" id="KW-1185">Reference proteome</keyword>
<dbReference type="GO" id="GO:0045944">
    <property type="term" value="P:positive regulation of transcription by RNA polymerase II"/>
    <property type="evidence" value="ECO:0007669"/>
    <property type="project" value="EnsemblFungi"/>
</dbReference>
<dbReference type="GeneID" id="2890130"/>
<dbReference type="Pfam" id="PF16589">
    <property type="entry name" value="BRCT_2"/>
    <property type="match status" value="1"/>
</dbReference>
<keyword evidence="7 8" id="KW-0539">Nucleus</keyword>
<comment type="similarity">
    <text evidence="1 8">Belongs to the RAP1 family.</text>
</comment>
<dbReference type="GO" id="GO:0070187">
    <property type="term" value="C:shelterin complex"/>
    <property type="evidence" value="ECO:0007669"/>
    <property type="project" value="EnsemblFungi"/>
</dbReference>
<evidence type="ECO:0000256" key="2">
    <source>
        <dbReference type="ARBA" id="ARBA00022454"/>
    </source>
</evidence>
<keyword evidence="4" id="KW-0805">Transcription regulation</keyword>
<feature type="domain" description="HTH myb-type" evidence="12">
    <location>
        <begin position="227"/>
        <end position="287"/>
    </location>
</feature>
<evidence type="ECO:0000256" key="9">
    <source>
        <dbReference type="SAM" id="MobiDB-lite"/>
    </source>
</evidence>
<dbReference type="RefSeq" id="XP_448440.1">
    <property type="nucleotide sequence ID" value="XM_448440.1"/>
</dbReference>
<accession>F2Z6A0</accession>
<dbReference type="InterPro" id="IPR001005">
    <property type="entry name" value="SANT/Myb"/>
</dbReference>
<dbReference type="GO" id="GO:0000987">
    <property type="term" value="F:cis-regulatory region sequence-specific DNA binding"/>
    <property type="evidence" value="ECO:0007669"/>
    <property type="project" value="EnsemblFungi"/>
</dbReference>
<evidence type="ECO:0000313" key="13">
    <source>
        <dbReference type="CGD" id="CAL0134343"/>
    </source>
</evidence>
<reference evidence="14 15" key="1">
    <citation type="journal article" date="2004" name="Nature">
        <title>Genome evolution in yeasts.</title>
        <authorList>
            <consortium name="Genolevures"/>
            <person name="Dujon B."/>
            <person name="Sherman D."/>
            <person name="Fischer G."/>
            <person name="Durrens P."/>
            <person name="Casaregola S."/>
            <person name="Lafontaine I."/>
            <person name="de Montigny J."/>
            <person name="Marck C."/>
            <person name="Neuveglise C."/>
            <person name="Talla E."/>
            <person name="Goffard N."/>
            <person name="Frangeul L."/>
            <person name="Aigle M."/>
            <person name="Anthouard V."/>
            <person name="Babour A."/>
            <person name="Barbe V."/>
            <person name="Barnay S."/>
            <person name="Blanchin S."/>
            <person name="Beckerich J.M."/>
            <person name="Beyne E."/>
            <person name="Bleykasten C."/>
            <person name="Boisrame A."/>
            <person name="Boyer J."/>
            <person name="Cattolico L."/>
            <person name="Confanioleri F."/>
            <person name="de Daruvar A."/>
            <person name="Despons L."/>
            <person name="Fabre E."/>
            <person name="Fairhead C."/>
            <person name="Ferry-Dumazet H."/>
            <person name="Groppi A."/>
            <person name="Hantraye F."/>
            <person name="Hennequin C."/>
            <person name="Jauniaux N."/>
            <person name="Joyet P."/>
            <person name="Kachouri R."/>
            <person name="Kerrest A."/>
            <person name="Koszul R."/>
            <person name="Lemaire M."/>
            <person name="Lesur I."/>
            <person name="Ma L."/>
            <person name="Muller H."/>
            <person name="Nicaud J.M."/>
            <person name="Nikolski M."/>
            <person name="Oztas S."/>
            <person name="Ozier-Kalogeropoulos O."/>
            <person name="Pellenz S."/>
            <person name="Potier S."/>
            <person name="Richard G.F."/>
            <person name="Straub M.L."/>
            <person name="Suleau A."/>
            <person name="Swennene D."/>
            <person name="Tekaia F."/>
            <person name="Wesolowski-Louvel M."/>
            <person name="Westhof E."/>
            <person name="Wirth B."/>
            <person name="Zeniou-Meyer M."/>
            <person name="Zivanovic I."/>
            <person name="Bolotin-Fukuhara M."/>
            <person name="Thierry A."/>
            <person name="Bouchier C."/>
            <person name="Caudron B."/>
            <person name="Scarpelli C."/>
            <person name="Gaillardin C."/>
            <person name="Weissenbach J."/>
            <person name="Wincker P."/>
            <person name="Souciet J.L."/>
        </authorList>
    </citation>
    <scope>NUCLEOTIDE SEQUENCE [LARGE SCALE GENOMIC DNA]</scope>
    <source>
        <strain evidence="15">ATCC 2001 / BCRC 20586 / JCM 3761 / NBRC 0622 / NRRL Y-65 / CBS 138</strain>
    </source>
</reference>
<dbReference type="GO" id="GO:0008301">
    <property type="term" value="F:DNA binding, bending"/>
    <property type="evidence" value="ECO:0007669"/>
    <property type="project" value="EnsemblFungi"/>
</dbReference>
<feature type="compositionally biased region" description="Polar residues" evidence="9">
    <location>
        <begin position="1"/>
        <end position="11"/>
    </location>
</feature>
<dbReference type="GO" id="GO:0000122">
    <property type="term" value="P:negative regulation of transcription by RNA polymerase II"/>
    <property type="evidence" value="ECO:0007669"/>
    <property type="project" value="EnsemblFungi"/>
</dbReference>
<dbReference type="GO" id="GO:0070200">
    <property type="term" value="P:establishment of protein localization to telomere"/>
    <property type="evidence" value="ECO:0007669"/>
    <property type="project" value="EnsemblFungi"/>
</dbReference>
<protein>
    <recommendedName>
        <fullName evidence="8">DNA-binding protein RAP1</fullName>
    </recommendedName>
</protein>
<dbReference type="SMART" id="SM00292">
    <property type="entry name" value="BRCT"/>
    <property type="match status" value="1"/>
</dbReference>
<dbReference type="GO" id="GO:0000981">
    <property type="term" value="F:DNA-binding transcription factor activity, RNA polymerase II-specific"/>
    <property type="evidence" value="ECO:0007669"/>
    <property type="project" value="EnsemblFungi"/>
</dbReference>
<dbReference type="Pfam" id="PF09197">
    <property type="entry name" value="Rap1-DNA-bind"/>
    <property type="match status" value="1"/>
</dbReference>
<dbReference type="GO" id="GO:0010833">
    <property type="term" value="P:telomere maintenance via telomere lengthening"/>
    <property type="evidence" value="ECO:0007669"/>
    <property type="project" value="UniProtKB-UniRule"/>
</dbReference>
<dbReference type="GO" id="GO:0030466">
    <property type="term" value="P:silent mating-type cassette heterochromatin formation"/>
    <property type="evidence" value="ECO:0007669"/>
    <property type="project" value="EnsemblFungi"/>
</dbReference>
<dbReference type="SMART" id="SM00717">
    <property type="entry name" value="SANT"/>
    <property type="match status" value="1"/>
</dbReference>
<dbReference type="GO" id="GO:0001094">
    <property type="term" value="F:TFIID-class transcription factor complex binding"/>
    <property type="evidence" value="ECO:0007669"/>
    <property type="project" value="EnsemblFungi"/>
</dbReference>
<dbReference type="Gene3D" id="1.20.120.1480">
    <property type="match status" value="1"/>
</dbReference>
<dbReference type="OMA" id="TENAWRD"/>
<proteinExistence type="inferred from homology"/>
<dbReference type="InterPro" id="IPR036420">
    <property type="entry name" value="BRCT_dom_sf"/>
</dbReference>
<feature type="region of interest" description="Disordered" evidence="9">
    <location>
        <begin position="180"/>
        <end position="231"/>
    </location>
</feature>
<dbReference type="SUPFAM" id="SSF46689">
    <property type="entry name" value="Homeodomain-like"/>
    <property type="match status" value="2"/>
</dbReference>
<dbReference type="GO" id="GO:0031509">
    <property type="term" value="P:subtelomeric heterochromatin formation"/>
    <property type="evidence" value="ECO:0007669"/>
    <property type="project" value="EnsemblFungi"/>
</dbReference>
<keyword evidence="6" id="KW-0804">Transcription</keyword>
<dbReference type="GO" id="GO:0061629">
    <property type="term" value="F:RNA polymerase II-specific DNA-binding transcription factor binding"/>
    <property type="evidence" value="ECO:0007669"/>
    <property type="project" value="EnsemblFungi"/>
</dbReference>
<evidence type="ECO:0000256" key="4">
    <source>
        <dbReference type="ARBA" id="ARBA00023015"/>
    </source>
</evidence>
<dbReference type="InterPro" id="IPR001357">
    <property type="entry name" value="BRCT_dom"/>
</dbReference>
<dbReference type="GO" id="GO:0017025">
    <property type="term" value="F:TBP-class protein binding"/>
    <property type="evidence" value="ECO:0007669"/>
    <property type="project" value="EnsemblFungi"/>
</dbReference>
<evidence type="ECO:0000256" key="6">
    <source>
        <dbReference type="ARBA" id="ARBA00023163"/>
    </source>
</evidence>
<dbReference type="GO" id="GO:0071919">
    <property type="term" value="P:G-quadruplex DNA formation"/>
    <property type="evidence" value="ECO:0007669"/>
    <property type="project" value="EnsemblFungi"/>
</dbReference>
<keyword evidence="2 8" id="KW-0158">Chromosome</keyword>
<dbReference type="AlphaFoldDB" id="F2Z6A0"/>
<feature type="region of interest" description="Disordered" evidence="9">
    <location>
        <begin position="454"/>
        <end position="475"/>
    </location>
</feature>
<name>F2Z6A0_CANGA</name>
<evidence type="ECO:0000259" key="10">
    <source>
        <dbReference type="PROSITE" id="PS50090"/>
    </source>
</evidence>
<dbReference type="GO" id="GO:0006110">
    <property type="term" value="P:regulation of glycolytic process"/>
    <property type="evidence" value="ECO:0007669"/>
    <property type="project" value="EnsemblFungi"/>
</dbReference>
<dbReference type="InParanoid" id="F2Z6A0"/>
<keyword evidence="3 8" id="KW-0779">Telomere</keyword>
<feature type="domain" description="Myb-like" evidence="10">
    <location>
        <begin position="227"/>
        <end position="283"/>
    </location>
</feature>
<dbReference type="FunCoup" id="F2Z6A0">
    <property type="interactions" value="1960"/>
</dbReference>
<dbReference type="GO" id="GO:0031848">
    <property type="term" value="P:protection from non-homologous end joining at telomere"/>
    <property type="evidence" value="ECO:0007669"/>
    <property type="project" value="EnsemblFungi"/>
</dbReference>
<dbReference type="PROSITE" id="PS50090">
    <property type="entry name" value="MYB_LIKE"/>
    <property type="match status" value="1"/>
</dbReference>
<dbReference type="GO" id="GO:0005667">
    <property type="term" value="C:transcription regulator complex"/>
    <property type="evidence" value="ECO:0007669"/>
    <property type="project" value="EnsemblFungi"/>
</dbReference>
<evidence type="ECO:0000259" key="11">
    <source>
        <dbReference type="PROSITE" id="PS50172"/>
    </source>
</evidence>
<comment type="subcellular location">
    <subcellularLocation>
        <location evidence="8">Nucleus</location>
    </subcellularLocation>
    <subcellularLocation>
        <location evidence="8">Chromosome</location>
        <location evidence="8">Telomere</location>
    </subcellularLocation>
</comment>
<dbReference type="PANTHER" id="PTHR16466">
    <property type="entry name" value="TELOMERE REPEAT-BINDING FACTOR 2-INTERACTING PROTEIN 1"/>
    <property type="match status" value="1"/>
</dbReference>
<dbReference type="SUPFAM" id="SSF52113">
    <property type="entry name" value="BRCT domain"/>
    <property type="match status" value="1"/>
</dbReference>
<dbReference type="InterPro" id="IPR021661">
    <property type="entry name" value="Rap1_C"/>
</dbReference>
<comment type="subunit">
    <text evidence="8">Homodimer.</text>
</comment>
<feature type="region of interest" description="Disordered" evidence="9">
    <location>
        <begin position="1"/>
        <end position="62"/>
    </location>
</feature>
<dbReference type="InterPro" id="IPR039595">
    <property type="entry name" value="TE2IP/Rap1"/>
</dbReference>
<dbReference type="Pfam" id="PF11626">
    <property type="entry name" value="Rap1_C"/>
    <property type="match status" value="1"/>
</dbReference>
<dbReference type="CDD" id="cd11653">
    <property type="entry name" value="rap1_RCT"/>
    <property type="match status" value="1"/>
</dbReference>
<dbReference type="GO" id="GO:0061849">
    <property type="term" value="F:telomeric G-quadruplex DNA binding"/>
    <property type="evidence" value="ECO:0007669"/>
    <property type="project" value="EnsemblFungi"/>
</dbReference>
<dbReference type="PROSITE" id="PS51294">
    <property type="entry name" value="HTH_MYB"/>
    <property type="match status" value="1"/>
</dbReference>
<dbReference type="Proteomes" id="UP000002428">
    <property type="component" value="Chromosome K"/>
</dbReference>
<feature type="domain" description="BRCT" evidence="11">
    <location>
        <begin position="79"/>
        <end position="169"/>
    </location>
</feature>
<sequence length="687" mass="78249">MSANDSEQFDTAPNEFVDALETNIHIDPPNQAQSKIDESSRKEKNNNDLGVEMTSVDPALTGEDMNEAHTKETAAEQNGEKGIFNGMVFYLNRDSNAHDSIIIVEQLKNLILLNGGDIVNKLPNKDSAEAKHIIVVSPYNNTELKTVTSTFIRACVQSNKLLDMKNYLVPYDSFNALLDDAMSPPSRQEPTISESSSVNEGQPTASKPPPQNIANKRDIPTKKVSANTGVSKTSFTEEEDEFILDVVRKNPMRRTTHTLFDEISHYVPNHTGNSIRHRFRVHLSKRLDFVYQVDQYGKLVRDENGNLIKTKVLPPSIKKKFTADEDYELAIAIKQQFYKDIYQLDPVTGQSLISDNDPPARVAKRQMMMDPNVQRGSEPPFSKYRVGTRRGPIAREFFKQFTENHPTHTESAWRDRFRKFLLEYGVDKYIEYYETQKANNDEPEAMKNLTIRTKRDNFPTPGNYGNAAKRQKYEVSSNVENTLKSKGQAGDIPDAELLDEDTMKFISSLKNDLSKIDNNFGFDYTNEIAEAIRNDFSEEEAIYDNIDPNTIPFPPPIATIDLFLPQFFRMSSTQEFIEKIREIIQRDYEPSQAELLMQDLNDEAGIRKTFTSSILGSLSGDLMVLPRYFLNMFSKNQNPPIDIPGIWTSGDDDILRRGDEAEVSKLVKRQGAGRVEMRKKFLERNLI</sequence>
<dbReference type="GO" id="GO:0042393">
    <property type="term" value="F:histone binding"/>
    <property type="evidence" value="ECO:0007669"/>
    <property type="project" value="EnsemblFungi"/>
</dbReference>
<evidence type="ECO:0000256" key="1">
    <source>
        <dbReference type="ARBA" id="ARBA00010467"/>
    </source>
</evidence>
<dbReference type="GO" id="GO:0003691">
    <property type="term" value="F:double-stranded telomeric DNA binding"/>
    <property type="evidence" value="ECO:0007669"/>
    <property type="project" value="EnsemblFungi"/>
</dbReference>
<dbReference type="PROSITE" id="PS50172">
    <property type="entry name" value="BRCT"/>
    <property type="match status" value="1"/>
</dbReference>
<dbReference type="Pfam" id="PF00249">
    <property type="entry name" value="Myb_DNA-binding"/>
    <property type="match status" value="1"/>
</dbReference>
<dbReference type="Gene3D" id="1.10.10.2170">
    <property type="match status" value="1"/>
</dbReference>
<comment type="function">
    <text evidence="8">Involved in the regulation of telomere length, clustering and has a specific role in telomere position effect (TPE).</text>
</comment>
<organism evidence="14 15">
    <name type="scientific">Candida glabrata (strain ATCC 2001 / BCRC 20586 / JCM 3761 / NBRC 0622 / NRRL Y-65 / CBS 138)</name>
    <name type="common">Yeast</name>
    <name type="synonym">Nakaseomyces glabratus</name>
    <dbReference type="NCBI Taxonomy" id="284593"/>
    <lineage>
        <taxon>Eukaryota</taxon>
        <taxon>Fungi</taxon>
        <taxon>Dikarya</taxon>
        <taxon>Ascomycota</taxon>
        <taxon>Saccharomycotina</taxon>
        <taxon>Saccharomycetes</taxon>
        <taxon>Saccharomycetales</taxon>
        <taxon>Saccharomycetaceae</taxon>
        <taxon>Nakaseomyces</taxon>
    </lineage>
</organism>
<dbReference type="CGD" id="CAL0134343">
    <property type="gene designation" value="RAP1"/>
</dbReference>
<dbReference type="InterPro" id="IPR017930">
    <property type="entry name" value="Myb_dom"/>
</dbReference>
<feature type="compositionally biased region" description="Polar residues" evidence="9">
    <location>
        <begin position="185"/>
        <end position="205"/>
    </location>
</feature>
<dbReference type="VEuPathDB" id="FungiDB:CAGL0K04917g"/>
<dbReference type="STRING" id="284593.F2Z6A0"/>
<evidence type="ECO:0000256" key="7">
    <source>
        <dbReference type="ARBA" id="ARBA00023242"/>
    </source>
</evidence>
<dbReference type="GO" id="GO:0071169">
    <property type="term" value="P:establishment of protein localization to chromatin"/>
    <property type="evidence" value="ECO:0007669"/>
    <property type="project" value="EnsemblFungi"/>
</dbReference>
<evidence type="ECO:0000256" key="8">
    <source>
        <dbReference type="RuleBase" id="RU367107"/>
    </source>
</evidence>
<dbReference type="InterPro" id="IPR038104">
    <property type="entry name" value="Rap1_C_sf"/>
</dbReference>
<evidence type="ECO:0000256" key="5">
    <source>
        <dbReference type="ARBA" id="ARBA00023159"/>
    </source>
</evidence>
<dbReference type="EMBL" id="CR380957">
    <property type="protein sequence ID" value="CAG61401.1"/>
    <property type="molecule type" value="Genomic_DNA"/>
</dbReference>
<dbReference type="InterPro" id="IPR015280">
    <property type="entry name" value="Rap1_DNA-bd"/>
</dbReference>
<dbReference type="KEGG" id="cgr:2890130"/>
<keyword evidence="5" id="KW-0010">Activator</keyword>
<feature type="compositionally biased region" description="Basic and acidic residues" evidence="9">
    <location>
        <begin position="35"/>
        <end position="46"/>
    </location>
</feature>
<dbReference type="GO" id="GO:0005829">
    <property type="term" value="C:cytosol"/>
    <property type="evidence" value="ECO:0007669"/>
    <property type="project" value="EnsemblFungi"/>
</dbReference>
<dbReference type="CDD" id="cd11655">
    <property type="entry name" value="rap1_myb-like"/>
    <property type="match status" value="2"/>
</dbReference>
<evidence type="ECO:0000259" key="12">
    <source>
        <dbReference type="PROSITE" id="PS51294"/>
    </source>
</evidence>
<gene>
    <name evidence="13" type="primary">RAP1</name>
    <name evidence="13 14" type="ordered locus">CAGL0K04917g</name>
</gene>
<dbReference type="GO" id="GO:0000228">
    <property type="term" value="C:nuclear chromosome"/>
    <property type="evidence" value="ECO:0007669"/>
    <property type="project" value="EnsemblFungi"/>
</dbReference>
<dbReference type="Gene3D" id="1.10.10.60">
    <property type="entry name" value="Homeodomain-like"/>
    <property type="match status" value="2"/>
</dbReference>